<accession>A0A9D4ZI93</accession>
<organism evidence="4 5">
    <name type="scientific">Adiantum capillus-veneris</name>
    <name type="common">Maidenhair fern</name>
    <dbReference type="NCBI Taxonomy" id="13818"/>
    <lineage>
        <taxon>Eukaryota</taxon>
        <taxon>Viridiplantae</taxon>
        <taxon>Streptophyta</taxon>
        <taxon>Embryophyta</taxon>
        <taxon>Tracheophyta</taxon>
        <taxon>Polypodiopsida</taxon>
        <taxon>Polypodiidae</taxon>
        <taxon>Polypodiales</taxon>
        <taxon>Pteridineae</taxon>
        <taxon>Pteridaceae</taxon>
        <taxon>Vittarioideae</taxon>
        <taxon>Adiantum</taxon>
    </lineage>
</organism>
<dbReference type="GO" id="GO:0047453">
    <property type="term" value="F:ATP-dependent NAD(P)H-hydrate dehydratase activity"/>
    <property type="evidence" value="ECO:0007669"/>
    <property type="project" value="TreeGrafter"/>
</dbReference>
<dbReference type="PANTHER" id="PTHR12592">
    <property type="entry name" value="ATP-DEPENDENT (S)-NAD(P)H-HYDRATE DEHYDRATASE FAMILY MEMBER"/>
    <property type="match status" value="1"/>
</dbReference>
<dbReference type="Proteomes" id="UP000886520">
    <property type="component" value="Chromosome 8"/>
</dbReference>
<evidence type="ECO:0000256" key="1">
    <source>
        <dbReference type="ARBA" id="ARBA00022741"/>
    </source>
</evidence>
<comment type="caution">
    <text evidence="4">The sequence shown here is derived from an EMBL/GenBank/DDBJ whole genome shotgun (WGS) entry which is preliminary data.</text>
</comment>
<dbReference type="GO" id="GO:0110051">
    <property type="term" value="P:metabolite repair"/>
    <property type="evidence" value="ECO:0007669"/>
    <property type="project" value="TreeGrafter"/>
</dbReference>
<sequence>MKLDMASSKPDVIYVLWFLSFLHAVILPALRAVVPRYKGQAGKVAVVEGCREYTGAPYFSAISALKVVITHLYPHCKQS</sequence>
<gene>
    <name evidence="4" type="ORF">GOP47_0008663</name>
</gene>
<reference evidence="4" key="1">
    <citation type="submission" date="2021-01" db="EMBL/GenBank/DDBJ databases">
        <title>Adiantum capillus-veneris genome.</title>
        <authorList>
            <person name="Fang Y."/>
            <person name="Liao Q."/>
        </authorList>
    </citation>
    <scope>NUCLEOTIDE SEQUENCE</scope>
    <source>
        <strain evidence="4">H3</strain>
        <tissue evidence="4">Leaf</tissue>
    </source>
</reference>
<keyword evidence="3" id="KW-1133">Transmembrane helix</keyword>
<keyword evidence="2" id="KW-0067">ATP-binding</keyword>
<dbReference type="PANTHER" id="PTHR12592:SF0">
    <property type="entry name" value="ATP-DEPENDENT (S)-NAD(P)H-HYDRATE DEHYDRATASE"/>
    <property type="match status" value="1"/>
</dbReference>
<dbReference type="EMBL" id="JABFUD020000008">
    <property type="protein sequence ID" value="KAI5076598.1"/>
    <property type="molecule type" value="Genomic_DNA"/>
</dbReference>
<dbReference type="InterPro" id="IPR029056">
    <property type="entry name" value="Ribokinase-like"/>
</dbReference>
<dbReference type="SUPFAM" id="SSF53613">
    <property type="entry name" value="Ribokinase-like"/>
    <property type="match status" value="1"/>
</dbReference>
<name>A0A9D4ZI93_ADICA</name>
<dbReference type="GO" id="GO:0005524">
    <property type="term" value="F:ATP binding"/>
    <property type="evidence" value="ECO:0007669"/>
    <property type="project" value="UniProtKB-KW"/>
</dbReference>
<dbReference type="AlphaFoldDB" id="A0A9D4ZI93"/>
<keyword evidence="3" id="KW-0472">Membrane</keyword>
<keyword evidence="3" id="KW-0812">Transmembrane</keyword>
<keyword evidence="5" id="KW-1185">Reference proteome</keyword>
<feature type="transmembrane region" description="Helical" evidence="3">
    <location>
        <begin position="12"/>
        <end position="34"/>
    </location>
</feature>
<dbReference type="OrthoDB" id="8110916at2759"/>
<dbReference type="Gene3D" id="3.40.1190.20">
    <property type="match status" value="1"/>
</dbReference>
<evidence type="ECO:0000256" key="3">
    <source>
        <dbReference type="SAM" id="Phobius"/>
    </source>
</evidence>
<evidence type="ECO:0000256" key="2">
    <source>
        <dbReference type="ARBA" id="ARBA00022840"/>
    </source>
</evidence>
<evidence type="ECO:0000313" key="5">
    <source>
        <dbReference type="Proteomes" id="UP000886520"/>
    </source>
</evidence>
<proteinExistence type="predicted"/>
<evidence type="ECO:0000313" key="4">
    <source>
        <dbReference type="EMBL" id="KAI5076598.1"/>
    </source>
</evidence>
<keyword evidence="1" id="KW-0547">Nucleotide-binding</keyword>
<protein>
    <submittedName>
        <fullName evidence="4">Uncharacterized protein</fullName>
    </submittedName>
</protein>